<dbReference type="RefSeq" id="WP_202344532.1">
    <property type="nucleotide sequence ID" value="NZ_BAAAPI010000015.1"/>
</dbReference>
<dbReference type="Gene3D" id="3.40.50.150">
    <property type="entry name" value="Vaccinia Virus protein VP39"/>
    <property type="match status" value="1"/>
</dbReference>
<dbReference type="PROSITE" id="PS00092">
    <property type="entry name" value="N6_MTASE"/>
    <property type="match status" value="1"/>
</dbReference>
<gene>
    <name evidence="7" type="ORF">D3230_08040</name>
</gene>
<dbReference type="Pfam" id="PF23186">
    <property type="entry name" value="DUF7059"/>
    <property type="match status" value="1"/>
</dbReference>
<dbReference type="InterPro" id="IPR002052">
    <property type="entry name" value="DNA_methylase_N6_adenine_CS"/>
</dbReference>
<evidence type="ECO:0000256" key="1">
    <source>
        <dbReference type="ARBA" id="ARBA00006149"/>
    </source>
</evidence>
<evidence type="ECO:0000313" key="8">
    <source>
        <dbReference type="Proteomes" id="UP001645859"/>
    </source>
</evidence>
<reference evidence="7 8" key="1">
    <citation type="submission" date="2018-09" db="EMBL/GenBank/DDBJ databases">
        <title>Comparative genomics of Leucobacter spp.</title>
        <authorList>
            <person name="Reis A.C."/>
            <person name="Kolvenbach B.A."/>
            <person name="Corvini P.F.X."/>
            <person name="Nunes O.C."/>
        </authorList>
    </citation>
    <scope>NUCLEOTIDE SEQUENCE [LARGE SCALE GENOMIC DNA]</scope>
    <source>
        <strain evidence="7 8">TAN 31504</strain>
    </source>
</reference>
<comment type="caution">
    <text evidence="7">The sequence shown here is derived from an EMBL/GenBank/DDBJ whole genome shotgun (WGS) entry which is preliminary data.</text>
</comment>
<dbReference type="EMBL" id="QYAC01000004">
    <property type="protein sequence ID" value="MBL3679248.1"/>
    <property type="molecule type" value="Genomic_DNA"/>
</dbReference>
<dbReference type="PANTHER" id="PTHR45875:SF1">
    <property type="entry name" value="METHYLTRANSFERASE N6AMT1"/>
    <property type="match status" value="1"/>
</dbReference>
<dbReference type="GO" id="GO:0008168">
    <property type="term" value="F:methyltransferase activity"/>
    <property type="evidence" value="ECO:0007669"/>
    <property type="project" value="UniProtKB-KW"/>
</dbReference>
<accession>A0ABS1SIZ7</accession>
<name>A0ABS1SIZ7_9MICO</name>
<dbReference type="Proteomes" id="UP001645859">
    <property type="component" value="Unassembled WGS sequence"/>
</dbReference>
<evidence type="ECO:0000256" key="4">
    <source>
        <dbReference type="ARBA" id="ARBA00022691"/>
    </source>
</evidence>
<dbReference type="InterPro" id="IPR055487">
    <property type="entry name" value="DUF7059"/>
</dbReference>
<proteinExistence type="inferred from homology"/>
<organism evidence="7 8">
    <name type="scientific">Leucobacter chromiireducens subsp. solipictus</name>
    <dbReference type="NCBI Taxonomy" id="398235"/>
    <lineage>
        <taxon>Bacteria</taxon>
        <taxon>Bacillati</taxon>
        <taxon>Actinomycetota</taxon>
        <taxon>Actinomycetes</taxon>
        <taxon>Micrococcales</taxon>
        <taxon>Microbacteriaceae</taxon>
        <taxon>Leucobacter</taxon>
    </lineage>
</organism>
<evidence type="ECO:0000259" key="5">
    <source>
        <dbReference type="Pfam" id="PF05175"/>
    </source>
</evidence>
<comment type="similarity">
    <text evidence="1">Belongs to the eukaryotic/archaeal PrmC-related family.</text>
</comment>
<feature type="domain" description="Methyltransferase small" evidence="5">
    <location>
        <begin position="146"/>
        <end position="282"/>
    </location>
</feature>
<dbReference type="CDD" id="cd02440">
    <property type="entry name" value="AdoMet_MTases"/>
    <property type="match status" value="1"/>
</dbReference>
<keyword evidence="2 7" id="KW-0489">Methyltransferase</keyword>
<feature type="domain" description="DUF7059" evidence="6">
    <location>
        <begin position="15"/>
        <end position="101"/>
    </location>
</feature>
<evidence type="ECO:0000256" key="2">
    <source>
        <dbReference type="ARBA" id="ARBA00022603"/>
    </source>
</evidence>
<keyword evidence="8" id="KW-1185">Reference proteome</keyword>
<dbReference type="GO" id="GO:0032259">
    <property type="term" value="P:methylation"/>
    <property type="evidence" value="ECO:0007669"/>
    <property type="project" value="UniProtKB-KW"/>
</dbReference>
<dbReference type="PANTHER" id="PTHR45875">
    <property type="entry name" value="METHYLTRANSFERASE N6AMT1"/>
    <property type="match status" value="1"/>
</dbReference>
<dbReference type="SUPFAM" id="SSF53335">
    <property type="entry name" value="S-adenosyl-L-methionine-dependent methyltransferases"/>
    <property type="match status" value="1"/>
</dbReference>
<keyword evidence="4" id="KW-0949">S-adenosyl-L-methionine</keyword>
<dbReference type="InterPro" id="IPR052190">
    <property type="entry name" value="Euk-Arch_PrmC-MTase"/>
</dbReference>
<sequence>MDLELIRHLRADLRAADYRSAAVRGLLGEDADAARRRGVFVPAARALAERDASPLATLIRVFLLGEAVSAELLDAALPTLGAQGARELELVADTPTGLRAALSLNPETVPDARADTPPEWWILSDLDDQLRRGPARPDHVMGVGGATRSLIAQAPTSDAALSLDLGTGCGIVALHLALRGGRVIATDISDRALRLAAANAVLNRMEHAIEFRRGSLLTPVAGERFDLILSNPPFVITPRTGDGPVYEYRDGGLVGDALAAAVVREAPAALAPDGTLLCLANWETPWGGNGLQRVGEWLTAAAVPLTAWVIERDRVSPAQYAETWARDGGARPGSAEFDALLTGWLDDFAARRIVAIGLGSIRIRREDAAADHAAESVIHVEQATGAWSEDALGQALERAFAAGSTAARFSDTEVLAHRWLVSDSVAEERVHDPGSDAPRAITLVTDRPIARRVMADPLLAAAVGASDGDLTLGQIADALAQLLEVAPAAARAAVVAGARELAWLGMLRPALPDEVDDPANQ</sequence>
<protein>
    <submittedName>
        <fullName evidence="7">Methyltransferase domain-containing protein</fullName>
    </submittedName>
</protein>
<dbReference type="Pfam" id="PF05175">
    <property type="entry name" value="MTS"/>
    <property type="match status" value="1"/>
</dbReference>
<evidence type="ECO:0000256" key="3">
    <source>
        <dbReference type="ARBA" id="ARBA00022679"/>
    </source>
</evidence>
<dbReference type="InterPro" id="IPR029063">
    <property type="entry name" value="SAM-dependent_MTases_sf"/>
</dbReference>
<keyword evidence="3" id="KW-0808">Transferase</keyword>
<dbReference type="InterPro" id="IPR007848">
    <property type="entry name" value="Small_mtfrase_dom"/>
</dbReference>
<evidence type="ECO:0000313" key="7">
    <source>
        <dbReference type="EMBL" id="MBL3679248.1"/>
    </source>
</evidence>
<evidence type="ECO:0000259" key="6">
    <source>
        <dbReference type="Pfam" id="PF23186"/>
    </source>
</evidence>